<accession>A0A0A9CG10</accession>
<reference evidence="1" key="2">
    <citation type="journal article" date="2015" name="Data Brief">
        <title>Shoot transcriptome of the giant reed, Arundo donax.</title>
        <authorList>
            <person name="Barrero R.A."/>
            <person name="Guerrero F.D."/>
            <person name="Moolhuijzen P."/>
            <person name="Goolsby J.A."/>
            <person name="Tidwell J."/>
            <person name="Bellgard S.E."/>
            <person name="Bellgard M.I."/>
        </authorList>
    </citation>
    <scope>NUCLEOTIDE SEQUENCE</scope>
    <source>
        <tissue evidence="1">Shoot tissue taken approximately 20 cm above the soil surface</tissue>
    </source>
</reference>
<dbReference type="EMBL" id="GBRH01224497">
    <property type="protein sequence ID" value="JAD73398.1"/>
    <property type="molecule type" value="Transcribed_RNA"/>
</dbReference>
<proteinExistence type="predicted"/>
<evidence type="ECO:0000313" key="1">
    <source>
        <dbReference type="EMBL" id="JAD73398.1"/>
    </source>
</evidence>
<organism evidence="1">
    <name type="scientific">Arundo donax</name>
    <name type="common">Giant reed</name>
    <name type="synonym">Donax arundinaceus</name>
    <dbReference type="NCBI Taxonomy" id="35708"/>
    <lineage>
        <taxon>Eukaryota</taxon>
        <taxon>Viridiplantae</taxon>
        <taxon>Streptophyta</taxon>
        <taxon>Embryophyta</taxon>
        <taxon>Tracheophyta</taxon>
        <taxon>Spermatophyta</taxon>
        <taxon>Magnoliopsida</taxon>
        <taxon>Liliopsida</taxon>
        <taxon>Poales</taxon>
        <taxon>Poaceae</taxon>
        <taxon>PACMAD clade</taxon>
        <taxon>Arundinoideae</taxon>
        <taxon>Arundineae</taxon>
        <taxon>Arundo</taxon>
    </lineage>
</organism>
<sequence>MLADIRSCPLWYKLLHPMPIVGHFA</sequence>
<protein>
    <submittedName>
        <fullName evidence="1">Uncharacterized protein</fullName>
    </submittedName>
</protein>
<dbReference type="AlphaFoldDB" id="A0A0A9CG10"/>
<reference evidence="1" key="1">
    <citation type="submission" date="2014-09" db="EMBL/GenBank/DDBJ databases">
        <authorList>
            <person name="Magalhaes I.L.F."/>
            <person name="Oliveira U."/>
            <person name="Santos F.R."/>
            <person name="Vidigal T.H.D.A."/>
            <person name="Brescovit A.D."/>
            <person name="Santos A.J."/>
        </authorList>
    </citation>
    <scope>NUCLEOTIDE SEQUENCE</scope>
    <source>
        <tissue evidence="1">Shoot tissue taken approximately 20 cm above the soil surface</tissue>
    </source>
</reference>
<name>A0A0A9CG10_ARUDO</name>